<dbReference type="InterPro" id="IPR018254">
    <property type="entry name" value="Ribosomal_uL29_CS"/>
</dbReference>
<dbReference type="Gene3D" id="1.10.287.310">
    <property type="match status" value="1"/>
</dbReference>
<evidence type="ECO:0000256" key="3">
    <source>
        <dbReference type="ARBA" id="ARBA00023274"/>
    </source>
</evidence>
<dbReference type="KEGG" id="bsol:FSW04_23710"/>
<gene>
    <name evidence="5" type="primary">rpmC</name>
    <name evidence="6" type="ORF">FSW04_23710</name>
</gene>
<dbReference type="GO" id="GO:0022625">
    <property type="term" value="C:cytosolic large ribosomal subunit"/>
    <property type="evidence" value="ECO:0007669"/>
    <property type="project" value="TreeGrafter"/>
</dbReference>
<evidence type="ECO:0000256" key="1">
    <source>
        <dbReference type="ARBA" id="ARBA00009254"/>
    </source>
</evidence>
<protein>
    <recommendedName>
        <fullName evidence="4 5">Large ribosomal subunit protein uL29</fullName>
    </recommendedName>
</protein>
<keyword evidence="2 5" id="KW-0689">Ribosomal protein</keyword>
<dbReference type="CDD" id="cd00427">
    <property type="entry name" value="Ribosomal_L29_HIP"/>
    <property type="match status" value="1"/>
</dbReference>
<evidence type="ECO:0000313" key="7">
    <source>
        <dbReference type="Proteomes" id="UP000321805"/>
    </source>
</evidence>
<evidence type="ECO:0000313" key="6">
    <source>
        <dbReference type="EMBL" id="QEC50291.1"/>
    </source>
</evidence>
<accession>A0A5B8UCA7</accession>
<dbReference type="EMBL" id="CP042430">
    <property type="protein sequence ID" value="QEC50291.1"/>
    <property type="molecule type" value="Genomic_DNA"/>
</dbReference>
<dbReference type="HAMAP" id="MF_00374">
    <property type="entry name" value="Ribosomal_uL29"/>
    <property type="match status" value="1"/>
</dbReference>
<dbReference type="NCBIfam" id="TIGR00012">
    <property type="entry name" value="L29"/>
    <property type="match status" value="1"/>
</dbReference>
<evidence type="ECO:0000256" key="2">
    <source>
        <dbReference type="ARBA" id="ARBA00022980"/>
    </source>
</evidence>
<dbReference type="AlphaFoldDB" id="A0A5B8UCA7"/>
<evidence type="ECO:0000256" key="4">
    <source>
        <dbReference type="ARBA" id="ARBA00035204"/>
    </source>
</evidence>
<dbReference type="InterPro" id="IPR001854">
    <property type="entry name" value="Ribosomal_uL29"/>
</dbReference>
<dbReference type="InterPro" id="IPR036049">
    <property type="entry name" value="Ribosomal_uL29_sf"/>
</dbReference>
<keyword evidence="3 5" id="KW-0687">Ribonucleoprotein</keyword>
<dbReference type="PROSITE" id="PS00579">
    <property type="entry name" value="RIBOSOMAL_L29"/>
    <property type="match status" value="1"/>
</dbReference>
<organism evidence="6 7">
    <name type="scientific">Baekduia soli</name>
    <dbReference type="NCBI Taxonomy" id="496014"/>
    <lineage>
        <taxon>Bacteria</taxon>
        <taxon>Bacillati</taxon>
        <taxon>Actinomycetota</taxon>
        <taxon>Thermoleophilia</taxon>
        <taxon>Solirubrobacterales</taxon>
        <taxon>Baekduiaceae</taxon>
        <taxon>Baekduia</taxon>
    </lineage>
</organism>
<dbReference type="RefSeq" id="WP_146922770.1">
    <property type="nucleotide sequence ID" value="NZ_CP042430.1"/>
</dbReference>
<dbReference type="OrthoDB" id="9815192at2"/>
<sequence length="66" mass="7621">MDAKEIRDLRDDELLDHIKTVRRDIFGLRFQHATGELENSAGLRSTKRDLARALTIARERGIDTDK</sequence>
<comment type="similarity">
    <text evidence="1 5">Belongs to the universal ribosomal protein uL29 family.</text>
</comment>
<dbReference type="SUPFAM" id="SSF46561">
    <property type="entry name" value="Ribosomal protein L29 (L29p)"/>
    <property type="match status" value="1"/>
</dbReference>
<dbReference type="Proteomes" id="UP000321805">
    <property type="component" value="Chromosome"/>
</dbReference>
<proteinExistence type="inferred from homology"/>
<reference evidence="6 7" key="1">
    <citation type="journal article" date="2018" name="J. Microbiol.">
        <title>Baekduia soli gen. nov., sp. nov., a novel bacterium isolated from the soil of Baekdu Mountain and proposal of a novel family name, Baekduiaceae fam. nov.</title>
        <authorList>
            <person name="An D.S."/>
            <person name="Siddiqi M.Z."/>
            <person name="Kim K.H."/>
            <person name="Yu H.S."/>
            <person name="Im W.T."/>
        </authorList>
    </citation>
    <scope>NUCLEOTIDE SEQUENCE [LARGE SCALE GENOMIC DNA]</scope>
    <source>
        <strain evidence="6 7">BR7-21</strain>
    </source>
</reference>
<evidence type="ECO:0000256" key="5">
    <source>
        <dbReference type="HAMAP-Rule" id="MF_00374"/>
    </source>
</evidence>
<dbReference type="PANTHER" id="PTHR10916">
    <property type="entry name" value="60S RIBOSOMAL PROTEIN L35/50S RIBOSOMAL PROTEIN L29"/>
    <property type="match status" value="1"/>
</dbReference>
<dbReference type="GO" id="GO:0003735">
    <property type="term" value="F:structural constituent of ribosome"/>
    <property type="evidence" value="ECO:0007669"/>
    <property type="project" value="InterPro"/>
</dbReference>
<dbReference type="Pfam" id="PF00831">
    <property type="entry name" value="Ribosomal_L29"/>
    <property type="match status" value="1"/>
</dbReference>
<name>A0A5B8UCA7_9ACTN</name>
<keyword evidence="7" id="KW-1185">Reference proteome</keyword>
<dbReference type="GO" id="GO:0006412">
    <property type="term" value="P:translation"/>
    <property type="evidence" value="ECO:0007669"/>
    <property type="project" value="UniProtKB-UniRule"/>
</dbReference>
<dbReference type="InterPro" id="IPR050063">
    <property type="entry name" value="Ribosomal_protein_uL29"/>
</dbReference>
<dbReference type="FunFam" id="1.10.287.310:FF:000001">
    <property type="entry name" value="50S ribosomal protein L29"/>
    <property type="match status" value="1"/>
</dbReference>
<dbReference type="PANTHER" id="PTHR10916:SF0">
    <property type="entry name" value="LARGE RIBOSOMAL SUBUNIT PROTEIN UL29C"/>
    <property type="match status" value="1"/>
</dbReference>